<feature type="compositionally biased region" description="Basic and acidic residues" evidence="2">
    <location>
        <begin position="26"/>
        <end position="36"/>
    </location>
</feature>
<gene>
    <name evidence="4" type="primary">ntr1</name>
    <name evidence="4" type="ORF">SOMG_00336</name>
</gene>
<proteinExistence type="inferred from homology"/>
<dbReference type="PROSITE" id="PS50174">
    <property type="entry name" value="G_PATCH"/>
    <property type="match status" value="1"/>
</dbReference>
<dbReference type="KEGG" id="som:SOMG_00336"/>
<dbReference type="PANTHER" id="PTHR23329:SF1">
    <property type="entry name" value="TUFTELIN-INTERACTING PROTEIN 11"/>
    <property type="match status" value="1"/>
</dbReference>
<dbReference type="GO" id="GO:0003676">
    <property type="term" value="F:nucleic acid binding"/>
    <property type="evidence" value="ECO:0007669"/>
    <property type="project" value="InterPro"/>
</dbReference>
<sequence length="808" mass="93042">MSDFSSEEFEEELDFGTRRSGPGEKWTGDGRSRQKERAMLGIFGSDEEEDGYYNPEVKNFRVPPKNIRFVGKNEQLKSEQTVTSSDLLEGTHNTPRKEKENGGEIPKMKFNTKGFGAKMLEKMGYKKGQGLGANAEGIAAPVESKLRPERVGLGAIRERTEKERREAILRGEISDSEDEEIRQKRERESKMKKKTKEKLKSSSELSNALGDFSIPPVLASILDAGINETKRIEVTSTILKPGAEINEKDVNDSIDQLSRLARVESENYVTSWQQLQARKAYIRMEKERISNEYDQRNMEINRLEKLLEKVDEIHAGIANMAVEDVNESVDELERAIQPVTYLIEILPVEFTEPNMHYELDSVAVSILMAVVSKPFQNWDVFRHPYFLLEHFLSWRNSLQSNAFRPKTDRPDTFLDMELEMEEDQSGQANFTHYESLMMALWETRVSKALRDDWNSRDTSKALQLLEAWDMVVPSKVKEVLIKDSILPKLQDEINIWKPSMRSRKRSADSLHHWIFPWLPYLGSFSDDLLSVVLTRLSRVLSGWDIGFGPLDDFSAWRFAFTDDMLDRVLEKTILPKLEKLLQEKLVIDPSNQDMNVILTVLAWKDAFRATVYGKLLIDHFFSKWLMILYEWLTFSPNFEEASEWYRWWKSFFPEDVATNVYVQQGFSKGLDMMNESLENKTITPPTSYVGAQIQQKLDGNEKKLNAQKLANQLRDESIRQAPETVSFREIVEDFCSDQGFLLVPLRKSHPLSGNALFRISAQAAKSRGITVYLKNDIIWMKPFGATEDAVFQPIGFEEIPTLLNPRPS</sequence>
<feature type="region of interest" description="Disordered" evidence="2">
    <location>
        <begin position="1"/>
        <end position="36"/>
    </location>
</feature>
<feature type="domain" description="G-patch" evidence="3">
    <location>
        <begin position="112"/>
        <end position="158"/>
    </location>
</feature>
<reference evidence="4 5" key="1">
    <citation type="journal article" date="2023" name="G3 (Bethesda)">
        <title>A high-quality reference genome for the fission yeast Schizosaccharomyces osmophilus.</title>
        <authorList>
            <person name="Jia G.S."/>
            <person name="Zhang W.C."/>
            <person name="Liang Y."/>
            <person name="Liu X.H."/>
            <person name="Rhind N."/>
            <person name="Pidoux A."/>
            <person name="Brysch-Herzberg M."/>
            <person name="Du L.L."/>
        </authorList>
    </citation>
    <scope>NUCLEOTIDE SEQUENCE [LARGE SCALE GENOMIC DNA]</scope>
    <source>
        <strain evidence="4 5">CBS 15793</strain>
    </source>
</reference>
<evidence type="ECO:0000313" key="4">
    <source>
        <dbReference type="EMBL" id="WBW71425.1"/>
    </source>
</evidence>
<keyword evidence="5" id="KW-1185">Reference proteome</keyword>
<accession>A0AAE9W8T3</accession>
<evidence type="ECO:0000259" key="3">
    <source>
        <dbReference type="PROSITE" id="PS50174"/>
    </source>
</evidence>
<dbReference type="Pfam" id="PF01585">
    <property type="entry name" value="G-patch"/>
    <property type="match status" value="1"/>
</dbReference>
<evidence type="ECO:0000313" key="5">
    <source>
        <dbReference type="Proteomes" id="UP001212411"/>
    </source>
</evidence>
<comment type="similarity">
    <text evidence="1">Belongs to the TFP11/STIP family.</text>
</comment>
<dbReference type="GO" id="GO:0071008">
    <property type="term" value="C:U2-type post-mRNA release spliceosomal complex"/>
    <property type="evidence" value="ECO:0007669"/>
    <property type="project" value="TreeGrafter"/>
</dbReference>
<feature type="region of interest" description="Disordered" evidence="2">
    <location>
        <begin position="71"/>
        <end position="110"/>
    </location>
</feature>
<dbReference type="AlphaFoldDB" id="A0AAE9W8T3"/>
<dbReference type="EMBL" id="CP115611">
    <property type="protein sequence ID" value="WBW71425.1"/>
    <property type="molecule type" value="Genomic_DNA"/>
</dbReference>
<feature type="region of interest" description="Disordered" evidence="2">
    <location>
        <begin position="176"/>
        <end position="205"/>
    </location>
</feature>
<dbReference type="Proteomes" id="UP001212411">
    <property type="component" value="Chromosome 1"/>
</dbReference>
<dbReference type="SMART" id="SM00443">
    <property type="entry name" value="G_patch"/>
    <property type="match status" value="1"/>
</dbReference>
<dbReference type="PANTHER" id="PTHR23329">
    <property type="entry name" value="TUFTELIN-INTERACTING PROTEIN 11-RELATED"/>
    <property type="match status" value="1"/>
</dbReference>
<organism evidence="4 5">
    <name type="scientific">Schizosaccharomyces osmophilus</name>
    <dbReference type="NCBI Taxonomy" id="2545709"/>
    <lineage>
        <taxon>Eukaryota</taxon>
        <taxon>Fungi</taxon>
        <taxon>Dikarya</taxon>
        <taxon>Ascomycota</taxon>
        <taxon>Taphrinomycotina</taxon>
        <taxon>Schizosaccharomycetes</taxon>
        <taxon>Schizosaccharomycetales</taxon>
        <taxon>Schizosaccharomycetaceae</taxon>
        <taxon>Schizosaccharomyces</taxon>
    </lineage>
</organism>
<protein>
    <submittedName>
        <fullName evidence="4">RNA-binding splicing factor Ntr1</fullName>
    </submittedName>
</protein>
<dbReference type="InterPro" id="IPR045211">
    <property type="entry name" value="TFP11/STIP/Ntr1"/>
</dbReference>
<dbReference type="RefSeq" id="XP_056035668.1">
    <property type="nucleotide sequence ID" value="XM_056179130.1"/>
</dbReference>
<name>A0AAE9W8T3_9SCHI</name>
<dbReference type="GeneID" id="80873819"/>
<evidence type="ECO:0000256" key="2">
    <source>
        <dbReference type="SAM" id="MobiDB-lite"/>
    </source>
</evidence>
<feature type="compositionally biased region" description="Acidic residues" evidence="2">
    <location>
        <begin position="1"/>
        <end position="14"/>
    </location>
</feature>
<dbReference type="InterPro" id="IPR022783">
    <property type="entry name" value="GCFC_dom"/>
</dbReference>
<dbReference type="Pfam" id="PF07842">
    <property type="entry name" value="GCFC"/>
    <property type="match status" value="1"/>
</dbReference>
<evidence type="ECO:0000256" key="1">
    <source>
        <dbReference type="ARBA" id="ARBA00010900"/>
    </source>
</evidence>
<dbReference type="InterPro" id="IPR000467">
    <property type="entry name" value="G_patch_dom"/>
</dbReference>
<dbReference type="GO" id="GO:0000390">
    <property type="term" value="P:spliceosomal complex disassembly"/>
    <property type="evidence" value="ECO:0007669"/>
    <property type="project" value="InterPro"/>
</dbReference>